<comment type="caution">
    <text evidence="2">The sequence shown here is derived from an EMBL/GenBank/DDBJ whole genome shotgun (WGS) entry which is preliminary data.</text>
</comment>
<dbReference type="Proteomes" id="UP001054252">
    <property type="component" value="Unassembled WGS sequence"/>
</dbReference>
<dbReference type="AlphaFoldDB" id="A0AAV5K5U7"/>
<reference evidence="2 3" key="1">
    <citation type="journal article" date="2021" name="Commun. Biol.">
        <title>The genome of Shorea leprosula (Dipterocarpaceae) highlights the ecological relevance of drought in aseasonal tropical rainforests.</title>
        <authorList>
            <person name="Ng K.K.S."/>
            <person name="Kobayashi M.J."/>
            <person name="Fawcett J.A."/>
            <person name="Hatakeyama M."/>
            <person name="Paape T."/>
            <person name="Ng C.H."/>
            <person name="Ang C.C."/>
            <person name="Tnah L.H."/>
            <person name="Lee C.T."/>
            <person name="Nishiyama T."/>
            <person name="Sese J."/>
            <person name="O'Brien M.J."/>
            <person name="Copetti D."/>
            <person name="Mohd Noor M.I."/>
            <person name="Ong R.C."/>
            <person name="Putra M."/>
            <person name="Sireger I.Z."/>
            <person name="Indrioko S."/>
            <person name="Kosugi Y."/>
            <person name="Izuno A."/>
            <person name="Isagi Y."/>
            <person name="Lee S.L."/>
            <person name="Shimizu K.K."/>
        </authorList>
    </citation>
    <scope>NUCLEOTIDE SEQUENCE [LARGE SCALE GENOMIC DNA]</scope>
    <source>
        <strain evidence="2">214</strain>
    </source>
</reference>
<feature type="region of interest" description="Disordered" evidence="1">
    <location>
        <begin position="77"/>
        <end position="222"/>
    </location>
</feature>
<feature type="compositionally biased region" description="Polar residues" evidence="1">
    <location>
        <begin position="40"/>
        <end position="53"/>
    </location>
</feature>
<dbReference type="GO" id="GO:0007142">
    <property type="term" value="P:male meiosis II"/>
    <property type="evidence" value="ECO:0007669"/>
    <property type="project" value="InterPro"/>
</dbReference>
<name>A0AAV5K5U7_9ROSI</name>
<evidence type="ECO:0000313" key="2">
    <source>
        <dbReference type="EMBL" id="GKV19109.1"/>
    </source>
</evidence>
<proteinExistence type="predicted"/>
<protein>
    <submittedName>
        <fullName evidence="2">Uncharacterized protein</fullName>
    </submittedName>
</protein>
<dbReference type="PANTHER" id="PTHR33318">
    <property type="entry name" value="ASPARTYL/GLUTAMYL-TRNA(ASN/GLN) AMIDOTRANSFERASE SUBUNIT"/>
    <property type="match status" value="1"/>
</dbReference>
<feature type="compositionally biased region" description="Polar residues" evidence="1">
    <location>
        <begin position="273"/>
        <end position="284"/>
    </location>
</feature>
<sequence length="315" mass="35485">MACFLGCFGFSSKRKYRKPANKVLPGDHKLVSYEPLDSPVSRNPIDSNSQLSSDKPKNRSSLRIGKKVSFNLNVQAYEPIPAEETTTDEFLETGEKGLKQGDEAEKGKASHFSREDSNSVQRGSYPNNYRYKNCIESYDDEDELAYEESDDDNDDDDYADDDYADDDDVGDQGTNQEELLDQFDSLPEESSKEVTLRNLDEEKIRNTEPPCESRDGEKKLLGSGNARIRSQYISSVLNPVENISQWKAVKARAAQSPKYLRKENVALDKETQIPISSKPNSDYSPFNPVPNYYQSKPLLQDVAVDVSLSKWIASS</sequence>
<gene>
    <name evidence="2" type="ORF">SLEP1_g29406</name>
</gene>
<evidence type="ECO:0000313" key="3">
    <source>
        <dbReference type="Proteomes" id="UP001054252"/>
    </source>
</evidence>
<feature type="compositionally biased region" description="Basic and acidic residues" evidence="1">
    <location>
        <begin position="189"/>
        <end position="220"/>
    </location>
</feature>
<evidence type="ECO:0000256" key="1">
    <source>
        <dbReference type="SAM" id="MobiDB-lite"/>
    </source>
</evidence>
<feature type="compositionally biased region" description="Acidic residues" evidence="1">
    <location>
        <begin position="137"/>
        <end position="170"/>
    </location>
</feature>
<dbReference type="InterPro" id="IPR039300">
    <property type="entry name" value="JASON"/>
</dbReference>
<feature type="region of interest" description="Disordered" evidence="1">
    <location>
        <begin position="30"/>
        <end position="62"/>
    </location>
</feature>
<keyword evidence="3" id="KW-1185">Reference proteome</keyword>
<feature type="compositionally biased region" description="Polar residues" evidence="1">
    <location>
        <begin position="118"/>
        <end position="127"/>
    </location>
</feature>
<accession>A0AAV5K5U7</accession>
<feature type="region of interest" description="Disordered" evidence="1">
    <location>
        <begin position="271"/>
        <end position="290"/>
    </location>
</feature>
<dbReference type="EMBL" id="BPVZ01000052">
    <property type="protein sequence ID" value="GKV19109.1"/>
    <property type="molecule type" value="Genomic_DNA"/>
</dbReference>
<organism evidence="2 3">
    <name type="scientific">Rubroshorea leprosula</name>
    <dbReference type="NCBI Taxonomy" id="152421"/>
    <lineage>
        <taxon>Eukaryota</taxon>
        <taxon>Viridiplantae</taxon>
        <taxon>Streptophyta</taxon>
        <taxon>Embryophyta</taxon>
        <taxon>Tracheophyta</taxon>
        <taxon>Spermatophyta</taxon>
        <taxon>Magnoliopsida</taxon>
        <taxon>eudicotyledons</taxon>
        <taxon>Gunneridae</taxon>
        <taxon>Pentapetalae</taxon>
        <taxon>rosids</taxon>
        <taxon>malvids</taxon>
        <taxon>Malvales</taxon>
        <taxon>Dipterocarpaceae</taxon>
        <taxon>Rubroshorea</taxon>
    </lineage>
</organism>
<feature type="compositionally biased region" description="Basic and acidic residues" evidence="1">
    <location>
        <begin position="93"/>
        <end position="117"/>
    </location>
</feature>
<dbReference type="PANTHER" id="PTHR33318:SF16">
    <property type="entry name" value="FK506-BINDING NUCLEAR-LIKE PROTEIN"/>
    <property type="match status" value="1"/>
</dbReference>